<dbReference type="Proteomes" id="UP000044938">
    <property type="component" value="Unassembled WGS sequence"/>
</dbReference>
<accession>A0A655J4P4</accession>
<organism evidence="2 3">
    <name type="scientific">Mycobacterium tuberculosis</name>
    <dbReference type="NCBI Taxonomy" id="1773"/>
    <lineage>
        <taxon>Bacteria</taxon>
        <taxon>Bacillati</taxon>
        <taxon>Actinomycetota</taxon>
        <taxon>Actinomycetes</taxon>
        <taxon>Mycobacteriales</taxon>
        <taxon>Mycobacteriaceae</taxon>
        <taxon>Mycobacterium</taxon>
        <taxon>Mycobacterium tuberculosis complex</taxon>
    </lineage>
</organism>
<proteinExistence type="predicted"/>
<sequence length="77" mass="8349">MPGGLNPPPSGSRKPKLTRVMRSAPCRRSGFSSLTTRSRLIRWCANAPLAMSRVAVSNSRKLIADCGRSRIATVLPK</sequence>
<reference evidence="2 3" key="1">
    <citation type="submission" date="2015-03" db="EMBL/GenBank/DDBJ databases">
        <authorList>
            <consortium name="Pathogen Informatics"/>
        </authorList>
    </citation>
    <scope>NUCLEOTIDE SEQUENCE [LARGE SCALE GENOMIC DNA]</scope>
    <source>
        <strain evidence="2 3">M09401471</strain>
    </source>
</reference>
<evidence type="ECO:0000313" key="2">
    <source>
        <dbReference type="EMBL" id="COW36795.1"/>
    </source>
</evidence>
<dbReference type="AlphaFoldDB" id="A0A655J4P4"/>
<name>A0A655J4P4_MYCTX</name>
<evidence type="ECO:0000313" key="3">
    <source>
        <dbReference type="Proteomes" id="UP000044938"/>
    </source>
</evidence>
<protein>
    <submittedName>
        <fullName evidence="2">Uncharacterized protein</fullName>
    </submittedName>
</protein>
<evidence type="ECO:0000256" key="1">
    <source>
        <dbReference type="SAM" id="MobiDB-lite"/>
    </source>
</evidence>
<feature type="region of interest" description="Disordered" evidence="1">
    <location>
        <begin position="1"/>
        <end position="20"/>
    </location>
</feature>
<gene>
    <name evidence="2" type="ORF">ERS007720_02476</name>
</gene>
<feature type="compositionally biased region" description="Pro residues" evidence="1">
    <location>
        <begin position="1"/>
        <end position="10"/>
    </location>
</feature>
<dbReference type="EMBL" id="CSAJ01000321">
    <property type="protein sequence ID" value="COW36795.1"/>
    <property type="molecule type" value="Genomic_DNA"/>
</dbReference>